<dbReference type="Pfam" id="PF13976">
    <property type="entry name" value="gag_pre-integrs"/>
    <property type="match status" value="1"/>
</dbReference>
<feature type="region of interest" description="Disordered" evidence="4">
    <location>
        <begin position="153"/>
        <end position="179"/>
    </location>
</feature>
<feature type="region of interest" description="Disordered" evidence="4">
    <location>
        <begin position="1025"/>
        <end position="1066"/>
    </location>
</feature>
<proteinExistence type="predicted"/>
<evidence type="ECO:0000313" key="8">
    <source>
        <dbReference type="Proteomes" id="UP001172457"/>
    </source>
</evidence>
<dbReference type="AlphaFoldDB" id="A0AA38TH86"/>
<evidence type="ECO:0000256" key="4">
    <source>
        <dbReference type="SAM" id="MobiDB-lite"/>
    </source>
</evidence>
<keyword evidence="1" id="KW-0378">Hydrolase</keyword>
<feature type="compositionally biased region" description="Basic residues" evidence="4">
    <location>
        <begin position="715"/>
        <end position="727"/>
    </location>
</feature>
<dbReference type="InterPro" id="IPR054722">
    <property type="entry name" value="PolX-like_BBD"/>
</dbReference>
<accession>A0AA38TH86</accession>
<feature type="compositionally biased region" description="Basic residues" evidence="4">
    <location>
        <begin position="52"/>
        <end position="62"/>
    </location>
</feature>
<dbReference type="PROSITE" id="PS50994">
    <property type="entry name" value="INTEGRASE"/>
    <property type="match status" value="1"/>
</dbReference>
<dbReference type="SUPFAM" id="SSF53098">
    <property type="entry name" value="Ribonuclease H-like"/>
    <property type="match status" value="1"/>
</dbReference>
<feature type="compositionally biased region" description="Polar residues" evidence="4">
    <location>
        <begin position="1025"/>
        <end position="1039"/>
    </location>
</feature>
<feature type="compositionally biased region" description="Basic residues" evidence="4">
    <location>
        <begin position="157"/>
        <end position="172"/>
    </location>
</feature>
<dbReference type="InterPro" id="IPR001584">
    <property type="entry name" value="Integrase_cat-core"/>
</dbReference>
<evidence type="ECO:0000256" key="1">
    <source>
        <dbReference type="ARBA" id="ARBA00022670"/>
    </source>
</evidence>
<keyword evidence="2" id="KW-0479">Metal-binding</keyword>
<dbReference type="GO" id="GO:0008270">
    <property type="term" value="F:zinc ion binding"/>
    <property type="evidence" value="ECO:0007669"/>
    <property type="project" value="UniProtKB-KW"/>
</dbReference>
<dbReference type="GO" id="GO:0006508">
    <property type="term" value="P:proteolysis"/>
    <property type="evidence" value="ECO:0007669"/>
    <property type="project" value="UniProtKB-KW"/>
</dbReference>
<dbReference type="Gene3D" id="3.30.420.10">
    <property type="entry name" value="Ribonuclease H-like superfamily/Ribonuclease H"/>
    <property type="match status" value="1"/>
</dbReference>
<dbReference type="PANTHER" id="PTHR42648">
    <property type="entry name" value="TRANSPOSASE, PUTATIVE-RELATED"/>
    <property type="match status" value="1"/>
</dbReference>
<evidence type="ECO:0000256" key="3">
    <source>
        <dbReference type="SAM" id="Coils"/>
    </source>
</evidence>
<name>A0AA38TH86_9ASTR</name>
<keyword evidence="1" id="KW-0645">Protease</keyword>
<keyword evidence="3" id="KW-0175">Coiled coil</keyword>
<dbReference type="EMBL" id="JARYMX010000003">
    <property type="protein sequence ID" value="KAJ9556953.1"/>
    <property type="molecule type" value="Genomic_DNA"/>
</dbReference>
<dbReference type="Pfam" id="PF22936">
    <property type="entry name" value="Pol_BBD"/>
    <property type="match status" value="1"/>
</dbReference>
<evidence type="ECO:0000313" key="7">
    <source>
        <dbReference type="EMBL" id="KAJ9556953.1"/>
    </source>
</evidence>
<feature type="domain" description="CCHC-type" evidence="5">
    <location>
        <begin position="131"/>
        <end position="147"/>
    </location>
</feature>
<dbReference type="PANTHER" id="PTHR42648:SF32">
    <property type="entry name" value="RIBONUCLEASE H-LIKE DOMAIN, GAG-PRE-INTEGRASE DOMAIN PROTEIN-RELATED"/>
    <property type="match status" value="1"/>
</dbReference>
<comment type="caution">
    <text evidence="7">The sequence shown here is derived from an EMBL/GenBank/DDBJ whole genome shotgun (WGS) entry which is preliminary data.</text>
</comment>
<keyword evidence="2" id="KW-0862">Zinc</keyword>
<keyword evidence="8" id="KW-1185">Reference proteome</keyword>
<dbReference type="InterPro" id="IPR036397">
    <property type="entry name" value="RNaseH_sf"/>
</dbReference>
<organism evidence="7 8">
    <name type="scientific">Centaurea solstitialis</name>
    <name type="common">yellow star-thistle</name>
    <dbReference type="NCBI Taxonomy" id="347529"/>
    <lineage>
        <taxon>Eukaryota</taxon>
        <taxon>Viridiplantae</taxon>
        <taxon>Streptophyta</taxon>
        <taxon>Embryophyta</taxon>
        <taxon>Tracheophyta</taxon>
        <taxon>Spermatophyta</taxon>
        <taxon>Magnoliopsida</taxon>
        <taxon>eudicotyledons</taxon>
        <taxon>Gunneridae</taxon>
        <taxon>Pentapetalae</taxon>
        <taxon>asterids</taxon>
        <taxon>campanulids</taxon>
        <taxon>Asterales</taxon>
        <taxon>Asteraceae</taxon>
        <taxon>Carduoideae</taxon>
        <taxon>Cardueae</taxon>
        <taxon>Centaureinae</taxon>
        <taxon>Centaurea</taxon>
    </lineage>
</organism>
<evidence type="ECO:0000259" key="6">
    <source>
        <dbReference type="PROSITE" id="PS50994"/>
    </source>
</evidence>
<keyword evidence="2" id="KW-0863">Zinc-finger</keyword>
<feature type="region of interest" description="Disordered" evidence="4">
    <location>
        <begin position="701"/>
        <end position="766"/>
    </location>
</feature>
<evidence type="ECO:0000259" key="5">
    <source>
        <dbReference type="PROSITE" id="PS50158"/>
    </source>
</evidence>
<reference evidence="7" key="1">
    <citation type="submission" date="2023-03" db="EMBL/GenBank/DDBJ databases">
        <title>Chromosome-scale reference genome and RAD-based genetic map of yellow starthistle (Centaurea solstitialis) reveal putative structural variation and QTLs associated with invader traits.</title>
        <authorList>
            <person name="Reatini B."/>
            <person name="Cang F.A."/>
            <person name="Jiang Q."/>
            <person name="Mckibben M.T.W."/>
            <person name="Barker M.S."/>
            <person name="Rieseberg L.H."/>
            <person name="Dlugosch K.M."/>
        </authorList>
    </citation>
    <scope>NUCLEOTIDE SEQUENCE</scope>
    <source>
        <strain evidence="7">CAN-66</strain>
        <tissue evidence="7">Leaf</tissue>
    </source>
</reference>
<dbReference type="SMART" id="SM00343">
    <property type="entry name" value="ZnF_C2HC"/>
    <property type="match status" value="1"/>
</dbReference>
<feature type="coiled-coil region" evidence="3">
    <location>
        <begin position="809"/>
        <end position="843"/>
    </location>
</feature>
<dbReference type="InterPro" id="IPR001878">
    <property type="entry name" value="Znf_CCHC"/>
</dbReference>
<dbReference type="PROSITE" id="PS50158">
    <property type="entry name" value="ZF_CCHC"/>
    <property type="match status" value="1"/>
</dbReference>
<feature type="region of interest" description="Disordered" evidence="4">
    <location>
        <begin position="973"/>
        <end position="992"/>
    </location>
</feature>
<feature type="region of interest" description="Disordered" evidence="4">
    <location>
        <begin position="1"/>
        <end position="126"/>
    </location>
</feature>
<dbReference type="Pfam" id="PF00665">
    <property type="entry name" value="rve"/>
    <property type="match status" value="1"/>
</dbReference>
<dbReference type="InterPro" id="IPR012337">
    <property type="entry name" value="RNaseH-like_sf"/>
</dbReference>
<evidence type="ECO:0000256" key="2">
    <source>
        <dbReference type="PROSITE-ProRule" id="PRU00047"/>
    </source>
</evidence>
<sequence>MDKSDKSNLKFGMFVTSDSNSQSSSSISKDEDSTSVQPPNNSKGKNLPNHPPKPKKQNHKTSKVLGGGPSGLGAKKSVQSPTPRLKVDLKTKPQEKTPIPPQTRDIGILGPGPAHLKFKNPKGPSKTKTYRRCYHCGQNDHIASKCPHATKAEKAAKVKKGPKANKSAKGKKPLVTETATIPDPVNTETSVKTEDVASTSTTLVVYEAPESSVTYVLDNSSFADQLTLPSLTKRGIWYLDSGCSKHMIGNKHVLVDYKEKPSPSVKFGGEGKGITREYDHKVSFSMKSCKVKNRHKKIILRGQRSHDVYVINMDTSTENVCFMSRASSEINWIWHKRLSHLKFKTINQLSISNLVKGLPENSFAKESLCAACEKGKQERASFKFKQVSTINSPLHLLHMDLFGPVNIQSMGGKRFTLVIVDEYSRYTWVFFLRAKSETPQLIIAFILRMEKYNQITVRSIRSDHGTEFKNSVLDEFLVSKGISQNFSTVRTPQQNGVAERRNRTLIEAARSMLIEARLPIQFWAEAVNTACYTQNRSLIVKRFKKTAYELFRGRKPNIKYFHIFGCNCYIKNASTVKKNFLNPVFAFIWTHFIQCLTAKVGSLDQAPFAITVMVWAAINNKPLNYAKYIYDDMLLRFKRTKREKNVAYPRFFSAIITDYLGATYPAATPGYSHSTIGGKALQHDITNITIQLQDVLVTDGGVPPPVAPPTAAAVKSKKPPTFKKKTTTTKPGLSLKRPGTSPPPKAKKAKLGNPTKDSNPSKDKSLGIFLTPKNLFSGSLSTPPEVAEAELNDIATKKASLQKAAEEKVTAYKLEHERKVKELQQAQAEAKAAAAKANAEKKAILDSASSSQNLGMFLSIPALGSINGNMEILAKASGVLGNSLDDLTTRVIPELHDSIRTGPTDLLSFQREVFQRLDAQDKAIKAINDQVKDLQAQIAALPPPPPPTTPSFTERDRNLLESIAATMICQGTGAASEGEIPSSPAEEQADEDDDGFINAEDASISGGEVQASTRAEVNKMSFTVTPLNPVTHPRNTITISSSEESFETSSDEDSDNSPPNLNDDQTYRKLKLKEVVSHLEKDAKTDALTAQQLAEEFVREDPEINADSIRAQQAALRAFENIRDQRELKSEEAESSWCLERINIRRKPTTITAVKLNKTRSKQNAPSYVRITVPREDDRDNTHSLRTLEDYELMECYELHRCSKK</sequence>
<feature type="domain" description="Integrase catalytic" evidence="6">
    <location>
        <begin position="389"/>
        <end position="555"/>
    </location>
</feature>
<dbReference type="GO" id="GO:0003676">
    <property type="term" value="F:nucleic acid binding"/>
    <property type="evidence" value="ECO:0007669"/>
    <property type="project" value="InterPro"/>
</dbReference>
<dbReference type="GO" id="GO:0008233">
    <property type="term" value="F:peptidase activity"/>
    <property type="evidence" value="ECO:0007669"/>
    <property type="project" value="UniProtKB-KW"/>
</dbReference>
<dbReference type="GO" id="GO:0015074">
    <property type="term" value="P:DNA integration"/>
    <property type="evidence" value="ECO:0007669"/>
    <property type="project" value="InterPro"/>
</dbReference>
<feature type="compositionally biased region" description="Low complexity" evidence="4">
    <location>
        <begin position="17"/>
        <end position="27"/>
    </location>
</feature>
<dbReference type="Proteomes" id="UP001172457">
    <property type="component" value="Chromosome 3"/>
</dbReference>
<protein>
    <submittedName>
        <fullName evidence="7">Uncharacterized protein</fullName>
    </submittedName>
</protein>
<dbReference type="InterPro" id="IPR025724">
    <property type="entry name" value="GAG-pre-integrase_dom"/>
</dbReference>
<feature type="compositionally biased region" description="Basic and acidic residues" evidence="4">
    <location>
        <begin position="85"/>
        <end position="95"/>
    </location>
</feature>
<gene>
    <name evidence="7" type="ORF">OSB04_011567</name>
</gene>
<feature type="compositionally biased region" description="Acidic residues" evidence="4">
    <location>
        <begin position="1044"/>
        <end position="1055"/>
    </location>
</feature>
<dbReference type="InterPro" id="IPR039537">
    <property type="entry name" value="Retrotran_Ty1/copia-like"/>
</dbReference>